<proteinExistence type="predicted"/>
<gene>
    <name evidence="2" type="ORF">HNR40_004728</name>
</gene>
<protein>
    <recommendedName>
        <fullName evidence="1">Orc1-like AAA ATPase domain-containing protein</fullName>
    </recommendedName>
</protein>
<dbReference type="Pfam" id="PF13191">
    <property type="entry name" value="AAA_16"/>
    <property type="match status" value="1"/>
</dbReference>
<evidence type="ECO:0000313" key="2">
    <source>
        <dbReference type="EMBL" id="MBB5079242.1"/>
    </source>
</evidence>
<dbReference type="InterPro" id="IPR027417">
    <property type="entry name" value="P-loop_NTPase"/>
</dbReference>
<dbReference type="AlphaFoldDB" id="A0A7W8EI35"/>
<keyword evidence="3" id="KW-1185">Reference proteome</keyword>
<evidence type="ECO:0000259" key="1">
    <source>
        <dbReference type="Pfam" id="PF13191"/>
    </source>
</evidence>
<dbReference type="EMBL" id="JACHIN010000006">
    <property type="protein sequence ID" value="MBB5079242.1"/>
    <property type="molecule type" value="Genomic_DNA"/>
</dbReference>
<name>A0A7W8EI35_9ACTN</name>
<dbReference type="RefSeq" id="WP_184964726.1">
    <property type="nucleotide sequence ID" value="NZ_JACHIN010000006.1"/>
</dbReference>
<comment type="caution">
    <text evidence="2">The sequence shown here is derived from an EMBL/GenBank/DDBJ whole genome shotgun (WGS) entry which is preliminary data.</text>
</comment>
<dbReference type="InterPro" id="IPR041664">
    <property type="entry name" value="AAA_16"/>
</dbReference>
<reference evidence="2 3" key="1">
    <citation type="submission" date="2020-08" db="EMBL/GenBank/DDBJ databases">
        <title>Genomic Encyclopedia of Type Strains, Phase IV (KMG-IV): sequencing the most valuable type-strain genomes for metagenomic binning, comparative biology and taxonomic classification.</title>
        <authorList>
            <person name="Goeker M."/>
        </authorList>
    </citation>
    <scope>NUCLEOTIDE SEQUENCE [LARGE SCALE GENOMIC DNA]</scope>
    <source>
        <strain evidence="2 3">DSM 45385</strain>
    </source>
</reference>
<feature type="domain" description="Orc1-like AAA ATPase" evidence="1">
    <location>
        <begin position="58"/>
        <end position="120"/>
    </location>
</feature>
<dbReference type="PRINTS" id="PR00364">
    <property type="entry name" value="DISEASERSIST"/>
</dbReference>
<dbReference type="Proteomes" id="UP000568380">
    <property type="component" value="Unassembled WGS sequence"/>
</dbReference>
<sequence>MADKVRVWRNSGIINTGADAINIVNNIVQAPPQVPATTVQAPARVLRLRSTRAAAGLFVGREKEHAALAKAMRRRSGGTALVLTGLGGIGKSTLAGRYALDQVGRRNPIWWIDAEDPAQIDFGLEALARQLYPEGSPERPVEWAMQWLASHQGWLLILDNVTRPPEVAELIGSLPGGRFLVTSRQGVGWEGIATPIRLGVLSAGDAVKMLDRRVADRGLLDGGEELCDALGGLPLAIEMAGHYIGQNQVSARTYLRCLSGDGAVLDWTPAGGDLDRTVARTWQVTLDRIAARHGPLPGRILATLAWLAPDDIPTSLFPDEDAYVAAFGHLAAYGLVTRSGDALSVHRLVQAVSKVPGSRHQAGHTLRTAWTDGPEPADRLAPHFAAFVAAGGLAELDDTSADLAVAYGVHLARTVSRQEAVAFLDSTMAAHEGSGHPALLSMRTTLAQLRTPLDPLDVTIAEFERLVADKQRVLGPGTLDTLETRLELGGLYARREDDRLTFAHYRQLITDAERALGRHHSLTLQAKWNLAEAYLDADREWRAGHTVMVLVLWFSVLTGLEETRGRDDETTRQIGVTIMKYVSTLALHDDPGTRRILRLVGAAERIRRRLKRLDNGA</sequence>
<dbReference type="InterPro" id="IPR011990">
    <property type="entry name" value="TPR-like_helical_dom_sf"/>
</dbReference>
<dbReference type="PANTHER" id="PTHR47691:SF3">
    <property type="entry name" value="HTH-TYPE TRANSCRIPTIONAL REGULATOR RV0890C-RELATED"/>
    <property type="match status" value="1"/>
</dbReference>
<organism evidence="2 3">
    <name type="scientific">Nonomuraea endophytica</name>
    <dbReference type="NCBI Taxonomy" id="714136"/>
    <lineage>
        <taxon>Bacteria</taxon>
        <taxon>Bacillati</taxon>
        <taxon>Actinomycetota</taxon>
        <taxon>Actinomycetes</taxon>
        <taxon>Streptosporangiales</taxon>
        <taxon>Streptosporangiaceae</taxon>
        <taxon>Nonomuraea</taxon>
    </lineage>
</organism>
<dbReference type="Gene3D" id="3.40.50.300">
    <property type="entry name" value="P-loop containing nucleotide triphosphate hydrolases"/>
    <property type="match status" value="1"/>
</dbReference>
<dbReference type="PANTHER" id="PTHR47691">
    <property type="entry name" value="REGULATOR-RELATED"/>
    <property type="match status" value="1"/>
</dbReference>
<dbReference type="SUPFAM" id="SSF52540">
    <property type="entry name" value="P-loop containing nucleoside triphosphate hydrolases"/>
    <property type="match status" value="1"/>
</dbReference>
<dbReference type="Gene3D" id="1.25.40.10">
    <property type="entry name" value="Tetratricopeptide repeat domain"/>
    <property type="match status" value="1"/>
</dbReference>
<accession>A0A7W8EI35</accession>
<evidence type="ECO:0000313" key="3">
    <source>
        <dbReference type="Proteomes" id="UP000568380"/>
    </source>
</evidence>